<feature type="compositionally biased region" description="Low complexity" evidence="10">
    <location>
        <begin position="742"/>
        <end position="761"/>
    </location>
</feature>
<evidence type="ECO:0000256" key="7">
    <source>
        <dbReference type="ARBA" id="ARBA00047899"/>
    </source>
</evidence>
<dbReference type="InterPro" id="IPR031636">
    <property type="entry name" value="PknG_TPR"/>
</dbReference>
<dbReference type="InterPro" id="IPR011009">
    <property type="entry name" value="Kinase-like_dom_sf"/>
</dbReference>
<evidence type="ECO:0000256" key="1">
    <source>
        <dbReference type="ARBA" id="ARBA00012513"/>
    </source>
</evidence>
<dbReference type="Gene3D" id="1.10.510.10">
    <property type="entry name" value="Transferase(Phosphotransferase) domain 1"/>
    <property type="match status" value="1"/>
</dbReference>
<comment type="caution">
    <text evidence="12">The sequence shown here is derived from an EMBL/GenBank/DDBJ whole genome shotgun (WGS) entry which is preliminary data.</text>
</comment>
<dbReference type="SUPFAM" id="SSF56112">
    <property type="entry name" value="Protein kinase-like (PK-like)"/>
    <property type="match status" value="1"/>
</dbReference>
<evidence type="ECO:0000256" key="4">
    <source>
        <dbReference type="ARBA" id="ARBA00022741"/>
    </source>
</evidence>
<evidence type="ECO:0000256" key="10">
    <source>
        <dbReference type="SAM" id="MobiDB-lite"/>
    </source>
</evidence>
<dbReference type="InterPro" id="IPR031634">
    <property type="entry name" value="PknG_rubred"/>
</dbReference>
<dbReference type="PROSITE" id="PS50011">
    <property type="entry name" value="PROTEIN_KINASE_DOM"/>
    <property type="match status" value="1"/>
</dbReference>
<evidence type="ECO:0000313" key="13">
    <source>
        <dbReference type="Proteomes" id="UP000749040"/>
    </source>
</evidence>
<keyword evidence="6 9" id="KW-0067">ATP-binding</keyword>
<dbReference type="EC" id="2.7.11.1" evidence="1"/>
<dbReference type="CDD" id="cd14014">
    <property type="entry name" value="STKc_PknB_like"/>
    <property type="match status" value="1"/>
</dbReference>
<evidence type="ECO:0000256" key="2">
    <source>
        <dbReference type="ARBA" id="ARBA00022527"/>
    </source>
</evidence>
<feature type="binding site" evidence="9">
    <location>
        <position position="237"/>
    </location>
    <ligand>
        <name>ATP</name>
        <dbReference type="ChEBI" id="CHEBI:30616"/>
    </ligand>
</feature>
<dbReference type="Gene3D" id="3.30.200.20">
    <property type="entry name" value="Phosphorylase Kinase, domain 1"/>
    <property type="match status" value="1"/>
</dbReference>
<comment type="catalytic activity">
    <reaction evidence="8">
        <text>L-seryl-[protein] + ATP = O-phospho-L-seryl-[protein] + ADP + H(+)</text>
        <dbReference type="Rhea" id="RHEA:17989"/>
        <dbReference type="Rhea" id="RHEA-COMP:9863"/>
        <dbReference type="Rhea" id="RHEA-COMP:11604"/>
        <dbReference type="ChEBI" id="CHEBI:15378"/>
        <dbReference type="ChEBI" id="CHEBI:29999"/>
        <dbReference type="ChEBI" id="CHEBI:30616"/>
        <dbReference type="ChEBI" id="CHEBI:83421"/>
        <dbReference type="ChEBI" id="CHEBI:456216"/>
        <dbReference type="EC" id="2.7.11.1"/>
    </reaction>
</comment>
<dbReference type="RefSeq" id="WP_205357786.1">
    <property type="nucleotide sequence ID" value="NZ_JADKYB010000007.1"/>
</dbReference>
<reference evidence="12 13" key="1">
    <citation type="submission" date="2021-01" db="EMBL/GenBank/DDBJ databases">
        <title>Streptomyces acididurans sp. nov., isolated from a peat swamp forest soil.</title>
        <authorList>
            <person name="Chantavorakit T."/>
            <person name="Duangmal K."/>
        </authorList>
    </citation>
    <scope>NUCLEOTIDE SEQUENCE [LARGE SCALE GENOMIC DNA]</scope>
    <source>
        <strain evidence="12 13">KK5PA1</strain>
    </source>
</reference>
<feature type="domain" description="Protein kinase" evidence="11">
    <location>
        <begin position="208"/>
        <end position="476"/>
    </location>
</feature>
<dbReference type="GO" id="GO:0016301">
    <property type="term" value="F:kinase activity"/>
    <property type="evidence" value="ECO:0007669"/>
    <property type="project" value="UniProtKB-KW"/>
</dbReference>
<dbReference type="Gene3D" id="1.25.40.10">
    <property type="entry name" value="Tetratricopeptide repeat domain"/>
    <property type="match status" value="1"/>
</dbReference>
<dbReference type="SMART" id="SM00220">
    <property type="entry name" value="S_TKc"/>
    <property type="match status" value="1"/>
</dbReference>
<proteinExistence type="predicted"/>
<evidence type="ECO:0000256" key="8">
    <source>
        <dbReference type="ARBA" id="ARBA00048679"/>
    </source>
</evidence>
<evidence type="ECO:0000256" key="9">
    <source>
        <dbReference type="PROSITE-ProRule" id="PRU10141"/>
    </source>
</evidence>
<dbReference type="EMBL" id="JADKYB010000007">
    <property type="protein sequence ID" value="MBM9505927.1"/>
    <property type="molecule type" value="Genomic_DNA"/>
</dbReference>
<keyword evidence="5 12" id="KW-0418">Kinase</keyword>
<evidence type="ECO:0000259" key="11">
    <source>
        <dbReference type="PROSITE" id="PS50011"/>
    </source>
</evidence>
<keyword evidence="4 9" id="KW-0547">Nucleotide-binding</keyword>
<sequence>MARCDRPDCGRGKIDEQGFCEVCDRRPLGGGADSGRRGSAEKGAGKEASEGASGAGPASGTGTRSRGASAAPWTANGSPESGGTAGDTSAGAAAAATGGLGGASVGVAQVRPDPWWGLGLVETGDGPPEPAEAEGEQGPEVKGAEVKGPAADEPVPEDHRFCGNPECGRPVGRGRADAPGRTVGFCPACGTAFDFTRPPAGHTIADRYEVRRVLGAGTYGAAYLAHDRNLETQVVLKALKRESAAQTAKDERNALVALRHDAIVRILSYEPEGPHLVLEYVPGAPLSARSGDRLEGLLAHGVRILQALDYLHARGLLHCDVKPSNIIRFREETPLGPRDRVRLIDFGSVRTMGDERPVVAYTEAYAPPKEDGRPPDPEHLRPTAGFDLFCLGRTLAEVCRPRMRDRTAPGVDSLYLLLDRAVAPYAPERRFVTARQFAEQLSGVIRQIVAAGPEGRRVAHASALFGSMPEALHGGLGEVRPFAHWVTAAQSSGDGLLTLPAPFAVPPPQDIAVALPTPLTDPDEGPVAARAEAALAECRLALRRRDPDLADRALASAALPPAHWLHSWYAGLTALARADVATATERFTEVRQALPGELIPQLALGLCAELRDDLPVAQSHYATVFGTTPALGSAGFGLARVHLRAGRRAQAVATARRLAGEFRFEREARVAAVRLLVAVGATVPPQAEPAAGVRTEGSGSGSGSAGVRTGATRMTSAAGTRTGGSGTASARTTSAPGVRTEGAGTSSAATATPSATSATTAPVPPAGPAGPAAPTADDLDRAAEAVAGLGLDAAGAAGLQAEIRYARGLLAGDRLLLSDVVRDVAPLAPTAREYTALVDLANRLRPPLPWRGLGRRLRRSIRTDRVPHGA</sequence>
<organism evidence="12 13">
    <name type="scientific">Actinacidiphila acididurans</name>
    <dbReference type="NCBI Taxonomy" id="2784346"/>
    <lineage>
        <taxon>Bacteria</taxon>
        <taxon>Bacillati</taxon>
        <taxon>Actinomycetota</taxon>
        <taxon>Actinomycetes</taxon>
        <taxon>Kitasatosporales</taxon>
        <taxon>Streptomycetaceae</taxon>
        <taxon>Actinacidiphila</taxon>
    </lineage>
</organism>
<accession>A0ABS2TSX8</accession>
<keyword evidence="2" id="KW-0723">Serine/threonine-protein kinase</keyword>
<dbReference type="InterPro" id="IPR011990">
    <property type="entry name" value="TPR-like_helical_dom_sf"/>
</dbReference>
<comment type="catalytic activity">
    <reaction evidence="7">
        <text>L-threonyl-[protein] + ATP = O-phospho-L-threonyl-[protein] + ADP + H(+)</text>
        <dbReference type="Rhea" id="RHEA:46608"/>
        <dbReference type="Rhea" id="RHEA-COMP:11060"/>
        <dbReference type="Rhea" id="RHEA-COMP:11605"/>
        <dbReference type="ChEBI" id="CHEBI:15378"/>
        <dbReference type="ChEBI" id="CHEBI:30013"/>
        <dbReference type="ChEBI" id="CHEBI:30616"/>
        <dbReference type="ChEBI" id="CHEBI:61977"/>
        <dbReference type="ChEBI" id="CHEBI:456216"/>
        <dbReference type="EC" id="2.7.11.1"/>
    </reaction>
</comment>
<evidence type="ECO:0000256" key="3">
    <source>
        <dbReference type="ARBA" id="ARBA00022679"/>
    </source>
</evidence>
<dbReference type="PROSITE" id="PS00107">
    <property type="entry name" value="PROTEIN_KINASE_ATP"/>
    <property type="match status" value="1"/>
</dbReference>
<dbReference type="InterPro" id="IPR000719">
    <property type="entry name" value="Prot_kinase_dom"/>
</dbReference>
<dbReference type="Proteomes" id="UP000749040">
    <property type="component" value="Unassembled WGS sequence"/>
</dbReference>
<feature type="region of interest" description="Disordered" evidence="10">
    <location>
        <begin position="687"/>
        <end position="777"/>
    </location>
</feature>
<evidence type="ECO:0000256" key="5">
    <source>
        <dbReference type="ARBA" id="ARBA00022777"/>
    </source>
</evidence>
<keyword evidence="13" id="KW-1185">Reference proteome</keyword>
<feature type="compositionally biased region" description="Low complexity" evidence="10">
    <location>
        <begin position="705"/>
        <end position="720"/>
    </location>
</feature>
<protein>
    <recommendedName>
        <fullName evidence="1">non-specific serine/threonine protein kinase</fullName>
        <ecNumber evidence="1">2.7.11.1</ecNumber>
    </recommendedName>
</protein>
<keyword evidence="3" id="KW-0808">Transferase</keyword>
<dbReference type="Pfam" id="PF16918">
    <property type="entry name" value="PknG_TPR"/>
    <property type="match status" value="1"/>
</dbReference>
<dbReference type="Pfam" id="PF00069">
    <property type="entry name" value="Pkinase"/>
    <property type="match status" value="1"/>
</dbReference>
<feature type="region of interest" description="Disordered" evidence="10">
    <location>
        <begin position="1"/>
        <end position="92"/>
    </location>
</feature>
<dbReference type="PANTHER" id="PTHR24363">
    <property type="entry name" value="SERINE/THREONINE PROTEIN KINASE"/>
    <property type="match status" value="1"/>
</dbReference>
<name>A0ABS2TSX8_9ACTN</name>
<feature type="compositionally biased region" description="Basic and acidic residues" evidence="10">
    <location>
        <begin position="34"/>
        <end position="49"/>
    </location>
</feature>
<dbReference type="Pfam" id="PF16919">
    <property type="entry name" value="PknG_rubred"/>
    <property type="match status" value="1"/>
</dbReference>
<dbReference type="InterPro" id="IPR017441">
    <property type="entry name" value="Protein_kinase_ATP_BS"/>
</dbReference>
<evidence type="ECO:0000313" key="12">
    <source>
        <dbReference type="EMBL" id="MBM9505927.1"/>
    </source>
</evidence>
<dbReference type="PANTHER" id="PTHR24363:SF0">
    <property type="entry name" value="SERINE_THREONINE KINASE LIKE DOMAIN CONTAINING 1"/>
    <property type="match status" value="1"/>
</dbReference>
<feature type="region of interest" description="Disordered" evidence="10">
    <location>
        <begin position="116"/>
        <end position="161"/>
    </location>
</feature>
<evidence type="ECO:0000256" key="6">
    <source>
        <dbReference type="ARBA" id="ARBA00022840"/>
    </source>
</evidence>
<feature type="compositionally biased region" description="Basic and acidic residues" evidence="10">
    <location>
        <begin position="1"/>
        <end position="27"/>
    </location>
</feature>
<gene>
    <name evidence="12" type="ORF">ITX44_15465</name>
</gene>